<protein>
    <recommendedName>
        <fullName evidence="5">Cuticle protein</fullName>
    </recommendedName>
</protein>
<evidence type="ECO:0000313" key="3">
    <source>
        <dbReference type="EMBL" id="KAK2716150.1"/>
    </source>
</evidence>
<dbReference type="Pfam" id="PF00379">
    <property type="entry name" value="Chitin_bind_4"/>
    <property type="match status" value="1"/>
</dbReference>
<sequence length="195" mass="20873">MAIDIPWPKAILFIVVAATMAHPSTYGYVALHPFSFPYVSQYSPYSYAGYPNIVPATAPAVVKSVATPYTVSLAPAYYAPSYTANQYHSQDELGQASYGYAHPGQSHAATRDAYGNVVGSYAYVNPDGKEIRVNYVADNNGFRVSSNDLPVAPAVPAYEQPAAPLPVEDTPEVKAAKAEHFNAVAAVKARNLALE</sequence>
<dbReference type="Proteomes" id="UP001187531">
    <property type="component" value="Unassembled WGS sequence"/>
</dbReference>
<proteinExistence type="predicted"/>
<dbReference type="GO" id="GO:0008010">
    <property type="term" value="F:structural constituent of chitin-based larval cuticle"/>
    <property type="evidence" value="ECO:0007669"/>
    <property type="project" value="TreeGrafter"/>
</dbReference>
<evidence type="ECO:0000256" key="1">
    <source>
        <dbReference type="ARBA" id="ARBA00022460"/>
    </source>
</evidence>
<evidence type="ECO:0008006" key="5">
    <source>
        <dbReference type="Google" id="ProtNLM"/>
    </source>
</evidence>
<keyword evidence="4" id="KW-1185">Reference proteome</keyword>
<dbReference type="PANTHER" id="PTHR10380:SF196">
    <property type="entry name" value="CUTICULAR PROTEIN 72EA"/>
    <property type="match status" value="1"/>
</dbReference>
<dbReference type="EMBL" id="JAVRJZ010000012">
    <property type="protein sequence ID" value="KAK2716150.1"/>
    <property type="molecule type" value="Genomic_DNA"/>
</dbReference>
<dbReference type="PROSITE" id="PS00233">
    <property type="entry name" value="CHIT_BIND_RR_1"/>
    <property type="match status" value="1"/>
</dbReference>
<reference evidence="3" key="1">
    <citation type="submission" date="2023-07" db="EMBL/GenBank/DDBJ databases">
        <title>Chromosome-level genome assembly of Artemia franciscana.</title>
        <authorList>
            <person name="Jo E."/>
        </authorList>
    </citation>
    <scope>NUCLEOTIDE SEQUENCE</scope>
    <source>
        <tissue evidence="3">Whole body</tissue>
    </source>
</reference>
<dbReference type="PROSITE" id="PS51155">
    <property type="entry name" value="CHIT_BIND_RR_2"/>
    <property type="match status" value="1"/>
</dbReference>
<dbReference type="InterPro" id="IPR000618">
    <property type="entry name" value="Insect_cuticle"/>
</dbReference>
<organism evidence="3 4">
    <name type="scientific">Artemia franciscana</name>
    <name type="common">Brine shrimp</name>
    <name type="synonym">Artemia sanfranciscana</name>
    <dbReference type="NCBI Taxonomy" id="6661"/>
    <lineage>
        <taxon>Eukaryota</taxon>
        <taxon>Metazoa</taxon>
        <taxon>Ecdysozoa</taxon>
        <taxon>Arthropoda</taxon>
        <taxon>Crustacea</taxon>
        <taxon>Branchiopoda</taxon>
        <taxon>Anostraca</taxon>
        <taxon>Artemiidae</taxon>
        <taxon>Artemia</taxon>
    </lineage>
</organism>
<name>A0AA88HUQ0_ARTSF</name>
<keyword evidence="1 2" id="KW-0193">Cuticle</keyword>
<dbReference type="GO" id="GO:0062129">
    <property type="term" value="C:chitin-based extracellular matrix"/>
    <property type="evidence" value="ECO:0007669"/>
    <property type="project" value="TreeGrafter"/>
</dbReference>
<dbReference type="EMBL" id="JAVRJZ010000012">
    <property type="protein sequence ID" value="KAK2716149.1"/>
    <property type="molecule type" value="Genomic_DNA"/>
</dbReference>
<evidence type="ECO:0000256" key="2">
    <source>
        <dbReference type="PROSITE-ProRule" id="PRU00497"/>
    </source>
</evidence>
<accession>A0AA88HUQ0</accession>
<dbReference type="PANTHER" id="PTHR10380">
    <property type="entry name" value="CUTICLE PROTEIN"/>
    <property type="match status" value="1"/>
</dbReference>
<dbReference type="AlphaFoldDB" id="A0AA88HUQ0"/>
<dbReference type="InterPro" id="IPR050468">
    <property type="entry name" value="Cuticle_Struct_Prot"/>
</dbReference>
<gene>
    <name evidence="3" type="ORF">QYM36_010657</name>
</gene>
<dbReference type="InterPro" id="IPR031311">
    <property type="entry name" value="CHIT_BIND_RR_consensus"/>
</dbReference>
<comment type="caution">
    <text evidence="3">The sequence shown here is derived from an EMBL/GenBank/DDBJ whole genome shotgun (WGS) entry which is preliminary data.</text>
</comment>
<evidence type="ECO:0000313" key="4">
    <source>
        <dbReference type="Proteomes" id="UP001187531"/>
    </source>
</evidence>